<organism evidence="2 3">
    <name type="scientific">Hydrogenibacillus schlegelii</name>
    <name type="common">Bacillus schlegelii</name>
    <dbReference type="NCBI Taxonomy" id="1484"/>
    <lineage>
        <taxon>Bacteria</taxon>
        <taxon>Bacillati</taxon>
        <taxon>Bacillota</taxon>
        <taxon>Bacilli</taxon>
        <taxon>Bacillales</taxon>
        <taxon>Bacillales Family X. Incertae Sedis</taxon>
        <taxon>Hydrogenibacillus</taxon>
    </lineage>
</organism>
<protein>
    <recommendedName>
        <fullName evidence="4">Acriflavin resistance protein</fullName>
    </recommendedName>
</protein>
<dbReference type="PRINTS" id="PR00702">
    <property type="entry name" value="ACRIFLAVINRP"/>
</dbReference>
<dbReference type="InterPro" id="IPR027463">
    <property type="entry name" value="AcrB_DN_DC_subdom"/>
</dbReference>
<feature type="transmembrane region" description="Helical" evidence="1">
    <location>
        <begin position="457"/>
        <end position="480"/>
    </location>
</feature>
<dbReference type="Gene3D" id="3.30.70.1430">
    <property type="entry name" value="Multidrug efflux transporter AcrB pore domain"/>
    <property type="match status" value="2"/>
</dbReference>
<feature type="transmembrane region" description="Helical" evidence="1">
    <location>
        <begin position="384"/>
        <end position="408"/>
    </location>
</feature>
<feature type="transmembrane region" description="Helical" evidence="1">
    <location>
        <begin position="12"/>
        <end position="29"/>
    </location>
</feature>
<keyword evidence="1" id="KW-1133">Transmembrane helix</keyword>
<evidence type="ECO:0000313" key="2">
    <source>
        <dbReference type="EMBL" id="OAR04954.1"/>
    </source>
</evidence>
<feature type="transmembrane region" description="Helical" evidence="1">
    <location>
        <begin position="541"/>
        <end position="561"/>
    </location>
</feature>
<dbReference type="SUPFAM" id="SSF82714">
    <property type="entry name" value="Multidrug efflux transporter AcrB TolC docking domain, DN and DC subdomains"/>
    <property type="match status" value="2"/>
</dbReference>
<feature type="transmembrane region" description="Helical" evidence="1">
    <location>
        <begin position="867"/>
        <end position="885"/>
    </location>
</feature>
<dbReference type="AlphaFoldDB" id="A0A132N9Y7"/>
<keyword evidence="3" id="KW-1185">Reference proteome</keyword>
<dbReference type="EMBL" id="JXBB01000007">
    <property type="protein sequence ID" value="OAR04954.1"/>
    <property type="molecule type" value="Genomic_DNA"/>
</dbReference>
<dbReference type="PANTHER" id="PTHR32063">
    <property type="match status" value="1"/>
</dbReference>
<dbReference type="GO" id="GO:0042910">
    <property type="term" value="F:xenobiotic transmembrane transporter activity"/>
    <property type="evidence" value="ECO:0007669"/>
    <property type="project" value="TreeGrafter"/>
</dbReference>
<reference evidence="2 3" key="1">
    <citation type="submission" date="2015-09" db="EMBL/GenBank/DDBJ databases">
        <title>Draft genome sequence of Hydrogenibacillus schlegelii DSM 2000.</title>
        <authorList>
            <person name="Hemp J."/>
        </authorList>
    </citation>
    <scope>NUCLEOTIDE SEQUENCE [LARGE SCALE GENOMIC DNA]</scope>
    <source>
        <strain evidence="2 3">MA 48</strain>
    </source>
</reference>
<dbReference type="Pfam" id="PF00873">
    <property type="entry name" value="ACR_tran"/>
    <property type="match status" value="1"/>
</dbReference>
<dbReference type="PANTHER" id="PTHR32063:SF0">
    <property type="entry name" value="SWARMING MOTILITY PROTEIN SWRC"/>
    <property type="match status" value="1"/>
</dbReference>
<dbReference type="Gene3D" id="3.30.70.1440">
    <property type="entry name" value="Multidrug efflux transporter AcrB pore domain"/>
    <property type="match status" value="1"/>
</dbReference>
<dbReference type="GO" id="GO:0005886">
    <property type="term" value="C:plasma membrane"/>
    <property type="evidence" value="ECO:0007669"/>
    <property type="project" value="TreeGrafter"/>
</dbReference>
<name>A0A132N9Y7_HYDSH</name>
<dbReference type="Gene3D" id="3.30.70.1320">
    <property type="entry name" value="Multidrug efflux transporter AcrB pore domain like"/>
    <property type="match status" value="1"/>
</dbReference>
<proteinExistence type="predicted"/>
<dbReference type="RefSeq" id="WP_066199115.1">
    <property type="nucleotide sequence ID" value="NZ_CBCSAS010000007.1"/>
</dbReference>
<keyword evidence="1" id="KW-0812">Transmembrane</keyword>
<dbReference type="SUPFAM" id="SSF82866">
    <property type="entry name" value="Multidrug efflux transporter AcrB transmembrane domain"/>
    <property type="match status" value="2"/>
</dbReference>
<dbReference type="Gene3D" id="1.20.1640.10">
    <property type="entry name" value="Multidrug efflux transporter AcrB transmembrane domain"/>
    <property type="match status" value="2"/>
</dbReference>
<feature type="transmembrane region" description="Helical" evidence="1">
    <location>
        <begin position="897"/>
        <end position="917"/>
    </location>
</feature>
<dbReference type="InterPro" id="IPR001036">
    <property type="entry name" value="Acrflvin-R"/>
</dbReference>
<comment type="caution">
    <text evidence="2">The sequence shown here is derived from an EMBL/GenBank/DDBJ whole genome shotgun (WGS) entry which is preliminary data.</text>
</comment>
<dbReference type="Proteomes" id="UP000243024">
    <property type="component" value="Unassembled WGS sequence"/>
</dbReference>
<sequence>MNVVDFSVRRPVFITMVIVGMLLVGLFFLPKLPVDLFPKLDLPIAVVVTSYPGASPEEIENRITRPIENAVGTVSRVSKVESQSQTGSSLVLVRFEWGTNMDKAALDLARQVDRVSGFLPDDAGRPLVLTIDPTEQPILLIGLSGDRPLAELQSLAEDVVEPALRKLDGVASVGIAGGEKTEIRVELDPDRLAVYGLSPAAIAQAIGQAGFLATAGGVESGDRKLAVRFDAELKDEADVRAIRVPLPGGGAVAIGDLGAVRRAPAEATQLATLNGKPFLQLSVLKSSGGNTVRVSAAVHRELERLHEKLPPGTELTVIYDAATFINRSIQNVVEHGLLGGLIAMAVLYAFLGSVRTTLIVGTMLPVSVIATFTLMAVTDQSINLLTLGGLLIGMGSLVDFAIVVIESIHRHRLRGAAPEEAASVGAKEVAAAVTASALAQTSVFVPMLFAAGLAKELFGPMALAVIFSHVAAWFGAVTFVPMLAARFLPPAPVGEAGPAGSDGRRGFLTALRHPVRTFQGAIASLERGYRRLLGWSLRHRLVVIGLSFALFIAALALVPLIGSEFIPRADEGMATVSVELPPATTLEATAAAVRTIEAILLRQPEVDTVASLIGAGSQSQITGITQTNTATLFVNMKPRSERTRTTQQVMNAVLKEARRLPGVTVSADTQMTMAGSTGVQVNLSGRDPRLLGEVADRLEERLAALPGVASVTSSVQASRPEAAVVIDRARAVQAGVSPQEILTAVQVAFGGKKVAVARDGKDETDIRLTFPDGWATKDLERLRTFTFRAASGAVIALGDVARVDAEGAPTAITRSDGQRQARLTITPSGVRPLGELLQDVRRTLEGAKFPEGVTWSLGGEAEQLAESFASLTQAMLLAILLIYMIMAAQFESFFQPFVIMFSLPPTFVGAFVGLWTHREPLSVTAFIGLIMVIGLVMNNAIVLVDYANRLRRDGRTVEAALLEAGPVRLRPILMTMLATNLVLVPFAYFGGESSESLRPLALVVIYGLLFSTLVTLVLIPAVLSLTHDLFARFGRRFRQRTAGPSHNLPPLDA</sequence>
<dbReference type="Gene3D" id="3.30.2090.10">
    <property type="entry name" value="Multidrug efflux transporter AcrB TolC docking domain, DN and DC subdomains"/>
    <property type="match status" value="2"/>
</dbReference>
<feature type="transmembrane region" description="Helical" evidence="1">
    <location>
        <begin position="429"/>
        <end position="451"/>
    </location>
</feature>
<evidence type="ECO:0008006" key="4">
    <source>
        <dbReference type="Google" id="ProtNLM"/>
    </source>
</evidence>
<evidence type="ECO:0000313" key="3">
    <source>
        <dbReference type="Proteomes" id="UP000243024"/>
    </source>
</evidence>
<keyword evidence="1" id="KW-0472">Membrane</keyword>
<feature type="transmembrane region" description="Helical" evidence="1">
    <location>
        <begin position="358"/>
        <end position="378"/>
    </location>
</feature>
<feature type="transmembrane region" description="Helical" evidence="1">
    <location>
        <begin position="332"/>
        <end position="351"/>
    </location>
</feature>
<feature type="transmembrane region" description="Helical" evidence="1">
    <location>
        <begin position="923"/>
        <end position="946"/>
    </location>
</feature>
<feature type="transmembrane region" description="Helical" evidence="1">
    <location>
        <begin position="967"/>
        <end position="988"/>
    </location>
</feature>
<evidence type="ECO:0000256" key="1">
    <source>
        <dbReference type="SAM" id="Phobius"/>
    </source>
</evidence>
<gene>
    <name evidence="2" type="ORF">SA87_10170</name>
</gene>
<dbReference type="OrthoDB" id="9757876at2"/>
<feature type="transmembrane region" description="Helical" evidence="1">
    <location>
        <begin position="1000"/>
        <end position="1030"/>
    </location>
</feature>
<dbReference type="STRING" id="1484.SA87_10170"/>
<accession>A0A132N9Y7</accession>
<dbReference type="SUPFAM" id="SSF82693">
    <property type="entry name" value="Multidrug efflux transporter AcrB pore domain, PN1, PN2, PC1 and PC2 subdomains"/>
    <property type="match status" value="3"/>
</dbReference>